<protein>
    <submittedName>
        <fullName evidence="1">Uncharacterized protein</fullName>
    </submittedName>
</protein>
<accession>A0A6C0I4J5</accession>
<dbReference type="EMBL" id="MN740086">
    <property type="protein sequence ID" value="QHT87287.1"/>
    <property type="molecule type" value="Genomic_DNA"/>
</dbReference>
<reference evidence="1" key="1">
    <citation type="journal article" date="2020" name="Nature">
        <title>Giant virus diversity and host interactions through global metagenomics.</title>
        <authorList>
            <person name="Schulz F."/>
            <person name="Roux S."/>
            <person name="Paez-Espino D."/>
            <person name="Jungbluth S."/>
            <person name="Walsh D.A."/>
            <person name="Denef V.J."/>
            <person name="McMahon K.D."/>
            <person name="Konstantinidis K.T."/>
            <person name="Eloe-Fadrosh E.A."/>
            <person name="Kyrpides N.C."/>
            <person name="Woyke T."/>
        </authorList>
    </citation>
    <scope>NUCLEOTIDE SEQUENCE</scope>
    <source>
        <strain evidence="1">GVMAG-M-3300023184-190</strain>
    </source>
</reference>
<dbReference type="AlphaFoldDB" id="A0A6C0I4J5"/>
<organism evidence="1">
    <name type="scientific">viral metagenome</name>
    <dbReference type="NCBI Taxonomy" id="1070528"/>
    <lineage>
        <taxon>unclassified sequences</taxon>
        <taxon>metagenomes</taxon>
        <taxon>organismal metagenomes</taxon>
    </lineage>
</organism>
<evidence type="ECO:0000313" key="1">
    <source>
        <dbReference type="EMBL" id="QHT87287.1"/>
    </source>
</evidence>
<sequence length="146" mass="16161">MFRFMYAIQDINNGTLRAVKAMPQKDSTSDGTSNFELPRIQYQRTIPTNAETLQKKWMGNRDASSVVEQKKRVAVGLGTFNDFGQPLSFTTYKDVNTVSSALTRVRAGGAVAPPKKNALRTNDLTPTFSPAQNKVLYGIKSPTSFH</sequence>
<name>A0A6C0I4J5_9ZZZZ</name>
<proteinExistence type="predicted"/>